<dbReference type="PANTHER" id="PTHR34354:SF1">
    <property type="entry name" value="NADPH-DEPENDENT 7-CYANO-7-DEAZAGUANINE REDUCTASE"/>
    <property type="match status" value="1"/>
</dbReference>
<dbReference type="PANTHER" id="PTHR34354">
    <property type="entry name" value="NADPH-DEPENDENT 7-CYANO-7-DEAZAGUANINE REDUCTASE"/>
    <property type="match status" value="1"/>
</dbReference>
<keyword evidence="4" id="KW-1185">Reference proteome</keyword>
<evidence type="ECO:0000259" key="2">
    <source>
        <dbReference type="Pfam" id="PF14819"/>
    </source>
</evidence>
<dbReference type="InterPro" id="IPR043133">
    <property type="entry name" value="GTP-CH-I_C/QueF"/>
</dbReference>
<dbReference type="InterPro" id="IPR050084">
    <property type="entry name" value="NADPH_dep_7-cyano-7-deazaG_red"/>
</dbReference>
<reference evidence="3 4" key="1">
    <citation type="journal article" date="2015" name="Genome Announc.">
        <title>Genome Sequences of Two Pandoraea pnomenusa Isolates Recovered 11 Months Apart from a Cystic Fibrosis Patient.</title>
        <authorList>
            <person name="Ee R."/>
            <person name="Ambrose M."/>
            <person name="Lazenby J."/>
            <person name="Williams P."/>
            <person name="Chan K.G."/>
            <person name="Roddam L."/>
        </authorList>
    </citation>
    <scope>NUCLEOTIDE SEQUENCE [LARGE SCALE GENOMIC DNA]</scope>
    <source>
        <strain evidence="3 4">6399</strain>
    </source>
</reference>
<dbReference type="Proteomes" id="UP000035080">
    <property type="component" value="Chromosome"/>
</dbReference>
<proteinExistence type="predicted"/>
<dbReference type="EMBL" id="CP047385">
    <property type="protein sequence ID" value="QHF14112.1"/>
    <property type="molecule type" value="Genomic_DNA"/>
</dbReference>
<dbReference type="Pfam" id="PF14489">
    <property type="entry name" value="QueF"/>
    <property type="match status" value="1"/>
</dbReference>
<dbReference type="Pfam" id="PF14819">
    <property type="entry name" value="QueF_N"/>
    <property type="match status" value="1"/>
</dbReference>
<gene>
    <name evidence="3" type="ORF">PI93_016775</name>
</gene>
<dbReference type="InterPro" id="IPR029139">
    <property type="entry name" value="QueF_N"/>
</dbReference>
<protein>
    <submittedName>
        <fullName evidence="3">7-cyano-7-deazaguanine reductase</fullName>
    </submittedName>
</protein>
<dbReference type="InterPro" id="IPR029500">
    <property type="entry name" value="QueF"/>
</dbReference>
<dbReference type="Gene3D" id="3.30.1130.10">
    <property type="match status" value="2"/>
</dbReference>
<evidence type="ECO:0000313" key="4">
    <source>
        <dbReference type="Proteomes" id="UP000035080"/>
    </source>
</evidence>
<evidence type="ECO:0000256" key="1">
    <source>
        <dbReference type="SAM" id="MobiDB-lite"/>
    </source>
</evidence>
<sequence>MTPHDSRASSIADAFTDAPADSPTSPPDAHPLSCTSPASLDNGLHPMPRTRFAHRTPPPTGTPIVTPRGYDLWNHYEVAWLDMHERPQIAVVELVIPCDSPYTLEMSDAHRYFLTLRDRCFESTDALEAHVAGELSRGLHAYVLVRTTPVRQAVRATAARDPGAESLDLEPVSVVRGGVQANLLRHASDANADTALVSPIRECLTSDLLSVRCPLTNGVDYGTVWFDYTGAPICRQALLAYVLSYRDSAMFIEQCVETLFADVLAQCAPSRLAVGARFTRRHGIDINPVRSTHAIAITNIRTVRQ</sequence>
<accession>A0ABX6HT70</accession>
<name>A0ABX6HT70_9BURK</name>
<feature type="region of interest" description="Disordered" evidence="1">
    <location>
        <begin position="1"/>
        <end position="63"/>
    </location>
</feature>
<organism evidence="3 4">
    <name type="scientific">Pandoraea fibrosis</name>
    <dbReference type="NCBI Taxonomy" id="1891094"/>
    <lineage>
        <taxon>Bacteria</taxon>
        <taxon>Pseudomonadati</taxon>
        <taxon>Pseudomonadota</taxon>
        <taxon>Betaproteobacteria</taxon>
        <taxon>Burkholderiales</taxon>
        <taxon>Burkholderiaceae</taxon>
        <taxon>Pandoraea</taxon>
    </lineage>
</organism>
<evidence type="ECO:0000313" key="3">
    <source>
        <dbReference type="EMBL" id="QHF14112.1"/>
    </source>
</evidence>
<feature type="domain" description="NADPH-dependent 7-cyano-7-deazaguanine reductase N-terminal" evidence="2">
    <location>
        <begin position="68"/>
        <end position="145"/>
    </location>
</feature>
<dbReference type="RefSeq" id="WP_052240758.1">
    <property type="nucleotide sequence ID" value="NZ_CP047385.1"/>
</dbReference>